<dbReference type="InterPro" id="IPR051260">
    <property type="entry name" value="Diverse_substr_monoxygenases"/>
</dbReference>
<sequence length="53" mass="5755">MQESAAADGLNPMPPTLPGGLDDLLELVVPELQRRGLLRKAYDSSTLRGHLKL</sequence>
<dbReference type="PANTHER" id="PTHR30011">
    <property type="entry name" value="ALKANESULFONATE MONOOXYGENASE-RELATED"/>
    <property type="match status" value="1"/>
</dbReference>
<accession>A0AA88CE16</accession>
<dbReference type="InterPro" id="IPR036661">
    <property type="entry name" value="Luciferase-like_sf"/>
</dbReference>
<evidence type="ECO:0000256" key="1">
    <source>
        <dbReference type="ARBA" id="ARBA00022630"/>
    </source>
</evidence>
<dbReference type="EMBL" id="BMWW01000008">
    <property type="protein sequence ID" value="GGZ03477.1"/>
    <property type="molecule type" value="Genomic_DNA"/>
</dbReference>
<dbReference type="GO" id="GO:0016705">
    <property type="term" value="F:oxidoreductase activity, acting on paired donors, with incorporation or reduction of molecular oxygen"/>
    <property type="evidence" value="ECO:0007669"/>
    <property type="project" value="InterPro"/>
</dbReference>
<evidence type="ECO:0000313" key="6">
    <source>
        <dbReference type="Proteomes" id="UP000619512"/>
    </source>
</evidence>
<dbReference type="PANTHER" id="PTHR30011:SF16">
    <property type="entry name" value="C2H2 FINGER DOMAIN TRANSCRIPTION FACTOR (EUROFUNG)-RELATED"/>
    <property type="match status" value="1"/>
</dbReference>
<evidence type="ECO:0000256" key="2">
    <source>
        <dbReference type="ARBA" id="ARBA00022643"/>
    </source>
</evidence>
<evidence type="ECO:0000256" key="4">
    <source>
        <dbReference type="ARBA" id="ARBA00023033"/>
    </source>
</evidence>
<evidence type="ECO:0000256" key="3">
    <source>
        <dbReference type="ARBA" id="ARBA00023002"/>
    </source>
</evidence>
<protein>
    <submittedName>
        <fullName evidence="5">Uncharacterized protein</fullName>
    </submittedName>
</protein>
<dbReference type="RefSeq" id="WP_206076692.1">
    <property type="nucleotide sequence ID" value="NZ_BMWW01000008.1"/>
</dbReference>
<reference evidence="5" key="2">
    <citation type="submission" date="2022-12" db="EMBL/GenBank/DDBJ databases">
        <authorList>
            <person name="Sun Q."/>
            <person name="Kim S."/>
        </authorList>
    </citation>
    <scope>NUCLEOTIDE SEQUENCE</scope>
    <source>
        <strain evidence="5">KCTC 12344</strain>
    </source>
</reference>
<comment type="caution">
    <text evidence="5">The sequence shown here is derived from an EMBL/GenBank/DDBJ whole genome shotgun (WGS) entry which is preliminary data.</text>
</comment>
<proteinExistence type="predicted"/>
<dbReference type="SUPFAM" id="SSF51679">
    <property type="entry name" value="Bacterial luciferase-like"/>
    <property type="match status" value="1"/>
</dbReference>
<organism evidence="5 6">
    <name type="scientific">Pseudoduganella plicata</name>
    <dbReference type="NCBI Taxonomy" id="321984"/>
    <lineage>
        <taxon>Bacteria</taxon>
        <taxon>Pseudomonadati</taxon>
        <taxon>Pseudomonadota</taxon>
        <taxon>Betaproteobacteria</taxon>
        <taxon>Burkholderiales</taxon>
        <taxon>Oxalobacteraceae</taxon>
        <taxon>Telluria group</taxon>
        <taxon>Pseudoduganella</taxon>
    </lineage>
</organism>
<keyword evidence="1" id="KW-0285">Flavoprotein</keyword>
<reference evidence="5" key="1">
    <citation type="journal article" date="2014" name="Int. J. Syst. Evol. Microbiol.">
        <title>Complete genome sequence of Corynebacterium casei LMG S-19264T (=DSM 44701T), isolated from a smear-ripened cheese.</title>
        <authorList>
            <consortium name="US DOE Joint Genome Institute (JGI-PGF)"/>
            <person name="Walter F."/>
            <person name="Albersmeier A."/>
            <person name="Kalinowski J."/>
            <person name="Ruckert C."/>
        </authorList>
    </citation>
    <scope>NUCLEOTIDE SEQUENCE</scope>
    <source>
        <strain evidence="5">KCTC 12344</strain>
    </source>
</reference>
<keyword evidence="2" id="KW-0288">FMN</keyword>
<gene>
    <name evidence="5" type="ORF">GCM10007388_41420</name>
</gene>
<dbReference type="Gene3D" id="3.20.20.30">
    <property type="entry name" value="Luciferase-like domain"/>
    <property type="match status" value="1"/>
</dbReference>
<evidence type="ECO:0000313" key="5">
    <source>
        <dbReference type="EMBL" id="GGZ03477.1"/>
    </source>
</evidence>
<keyword evidence="3" id="KW-0560">Oxidoreductase</keyword>
<dbReference type="Proteomes" id="UP000619512">
    <property type="component" value="Unassembled WGS sequence"/>
</dbReference>
<dbReference type="AlphaFoldDB" id="A0AA88CE16"/>
<dbReference type="GO" id="GO:0004497">
    <property type="term" value="F:monooxygenase activity"/>
    <property type="evidence" value="ECO:0007669"/>
    <property type="project" value="UniProtKB-KW"/>
</dbReference>
<name>A0AA88CE16_9BURK</name>
<keyword evidence="4" id="KW-0503">Monooxygenase</keyword>